<feature type="domain" description="VTT" evidence="4">
    <location>
        <begin position="157"/>
        <end position="275"/>
    </location>
</feature>
<reference evidence="5 6" key="1">
    <citation type="journal article" date="2024" name="Science">
        <title>Giant polyketide synthase enzymes in the biosynthesis of giant marine polyether toxins.</title>
        <authorList>
            <person name="Fallon T.R."/>
            <person name="Shende V.V."/>
            <person name="Wierzbicki I.H."/>
            <person name="Pendleton A.L."/>
            <person name="Watervoot N.F."/>
            <person name="Auber R.P."/>
            <person name="Gonzalez D.J."/>
            <person name="Wisecaver J.H."/>
            <person name="Moore B.S."/>
        </authorList>
    </citation>
    <scope>NUCLEOTIDE SEQUENCE [LARGE SCALE GENOMIC DNA]</scope>
    <source>
        <strain evidence="5 6">12B1</strain>
    </source>
</reference>
<evidence type="ECO:0000256" key="2">
    <source>
        <dbReference type="SAM" id="Phobius"/>
    </source>
</evidence>
<accession>A0AB34JKC0</accession>
<dbReference type="AlphaFoldDB" id="A0AB34JKC0"/>
<feature type="signal peptide" evidence="3">
    <location>
        <begin position="1"/>
        <end position="29"/>
    </location>
</feature>
<dbReference type="InterPro" id="IPR032816">
    <property type="entry name" value="VTT_dom"/>
</dbReference>
<keyword evidence="6" id="KW-1185">Reference proteome</keyword>
<keyword evidence="2" id="KW-0472">Membrane</keyword>
<comment type="caution">
    <text evidence="5">The sequence shown here is derived from an EMBL/GenBank/DDBJ whole genome shotgun (WGS) entry which is preliminary data.</text>
</comment>
<evidence type="ECO:0000259" key="4">
    <source>
        <dbReference type="Pfam" id="PF09335"/>
    </source>
</evidence>
<feature type="region of interest" description="Disordered" evidence="1">
    <location>
        <begin position="34"/>
        <end position="58"/>
    </location>
</feature>
<feature type="chain" id="PRO_5044349089" description="VTT domain-containing protein" evidence="3">
    <location>
        <begin position="30"/>
        <end position="339"/>
    </location>
</feature>
<dbReference type="Proteomes" id="UP001515480">
    <property type="component" value="Unassembled WGS sequence"/>
</dbReference>
<feature type="transmembrane region" description="Helical" evidence="2">
    <location>
        <begin position="240"/>
        <end position="261"/>
    </location>
</feature>
<evidence type="ECO:0000256" key="3">
    <source>
        <dbReference type="SAM" id="SignalP"/>
    </source>
</evidence>
<name>A0AB34JKC0_PRYPA</name>
<evidence type="ECO:0000256" key="1">
    <source>
        <dbReference type="SAM" id="MobiDB-lite"/>
    </source>
</evidence>
<proteinExistence type="predicted"/>
<keyword evidence="2" id="KW-0812">Transmembrane</keyword>
<evidence type="ECO:0000313" key="5">
    <source>
        <dbReference type="EMBL" id="KAL1521137.1"/>
    </source>
</evidence>
<keyword evidence="3" id="KW-0732">Signal</keyword>
<dbReference type="InterPro" id="IPR053240">
    <property type="entry name" value="VTT_domain"/>
</dbReference>
<evidence type="ECO:0000313" key="6">
    <source>
        <dbReference type="Proteomes" id="UP001515480"/>
    </source>
</evidence>
<organism evidence="5 6">
    <name type="scientific">Prymnesium parvum</name>
    <name type="common">Toxic golden alga</name>
    <dbReference type="NCBI Taxonomy" id="97485"/>
    <lineage>
        <taxon>Eukaryota</taxon>
        <taxon>Haptista</taxon>
        <taxon>Haptophyta</taxon>
        <taxon>Prymnesiophyceae</taxon>
        <taxon>Prymnesiales</taxon>
        <taxon>Prymnesiaceae</taxon>
        <taxon>Prymnesium</taxon>
    </lineage>
</organism>
<feature type="transmembrane region" description="Helical" evidence="2">
    <location>
        <begin position="173"/>
        <end position="194"/>
    </location>
</feature>
<sequence length="339" mass="35684">MSSPPPHLRCHRLLFPVALLALFARQSDAASGPCIDQRTREIPSPPFASRSLAASTPRRQQRPVLLAALSRKQSEARAEDLAAAAWVGGLALASEVMQFVNTAAVVFAFQRLTGATSALHMVDALTDVFSRLGYGAYPTYALLLICISVLPLMSALLFIFVAGMLFGPVKGTLLVSLSLSTSAIIAYSIAKFLAAKKSFSLETLSPRAARIDAAIATRPIQTKLLLMTLLRLSPVMPFTFSNYLSGLSSISPVVIFLGTLMGTLPTQLVYVTAGKLVLQCSLGRQALAGGLSMPPVIYIAGGLATVGAIVMVSQIASSVSQKAIGDLESEKSAAGLFDA</sequence>
<protein>
    <recommendedName>
        <fullName evidence="4">VTT domain-containing protein</fullName>
    </recommendedName>
</protein>
<gene>
    <name evidence="5" type="ORF">AB1Y20_022691</name>
</gene>
<dbReference type="PANTHER" id="PTHR46826">
    <property type="match status" value="1"/>
</dbReference>
<dbReference type="EMBL" id="JBGBPQ010000008">
    <property type="protein sequence ID" value="KAL1521137.1"/>
    <property type="molecule type" value="Genomic_DNA"/>
</dbReference>
<keyword evidence="2" id="KW-1133">Transmembrane helix</keyword>
<feature type="transmembrane region" description="Helical" evidence="2">
    <location>
        <begin position="293"/>
        <end position="312"/>
    </location>
</feature>
<feature type="transmembrane region" description="Helical" evidence="2">
    <location>
        <begin position="140"/>
        <end position="166"/>
    </location>
</feature>
<dbReference type="PANTHER" id="PTHR46826:SF1">
    <property type="entry name" value="TVP38_TMEM64 FAMILY MEMBRANE PROTEIN YDJX"/>
    <property type="match status" value="1"/>
</dbReference>
<dbReference type="Pfam" id="PF09335">
    <property type="entry name" value="VTT_dom"/>
    <property type="match status" value="1"/>
</dbReference>